<dbReference type="GO" id="GO:0032299">
    <property type="term" value="C:ribonuclease H2 complex"/>
    <property type="evidence" value="ECO:0007669"/>
    <property type="project" value="InterPro"/>
</dbReference>
<reference evidence="3 4" key="1">
    <citation type="submission" date="2023-08" db="EMBL/GenBank/DDBJ databases">
        <title>Black Yeasts Isolated from many extreme environments.</title>
        <authorList>
            <person name="Coleine C."/>
            <person name="Stajich J.E."/>
            <person name="Selbmann L."/>
        </authorList>
    </citation>
    <scope>NUCLEOTIDE SEQUENCE [LARGE SCALE GENOMIC DNA]</scope>
    <source>
        <strain evidence="3 4">CCFEE 5910</strain>
    </source>
</reference>
<protein>
    <recommendedName>
        <fullName evidence="2">Ribonuclease H2 subunit B wHTH domain-containing protein</fullName>
    </recommendedName>
</protein>
<dbReference type="AlphaFoldDB" id="A0AAN7T8K9"/>
<feature type="region of interest" description="Disordered" evidence="1">
    <location>
        <begin position="237"/>
        <end position="258"/>
    </location>
</feature>
<organism evidence="3 4">
    <name type="scientific">Lithohypha guttulata</name>
    <dbReference type="NCBI Taxonomy" id="1690604"/>
    <lineage>
        <taxon>Eukaryota</taxon>
        <taxon>Fungi</taxon>
        <taxon>Dikarya</taxon>
        <taxon>Ascomycota</taxon>
        <taxon>Pezizomycotina</taxon>
        <taxon>Eurotiomycetes</taxon>
        <taxon>Chaetothyriomycetidae</taxon>
        <taxon>Chaetothyriales</taxon>
        <taxon>Trichomeriaceae</taxon>
        <taxon>Lithohypha</taxon>
    </lineage>
</organism>
<dbReference type="PANTHER" id="PTHR13383:SF11">
    <property type="entry name" value="RIBONUCLEASE H2 SUBUNIT B"/>
    <property type="match status" value="1"/>
</dbReference>
<dbReference type="Pfam" id="PF09468">
    <property type="entry name" value="RNase_H2-Ydr279"/>
    <property type="match status" value="1"/>
</dbReference>
<dbReference type="Gene3D" id="1.10.20.120">
    <property type="match status" value="1"/>
</dbReference>
<keyword evidence="4" id="KW-1185">Reference proteome</keyword>
<feature type="domain" description="Ribonuclease H2 subunit B wHTH" evidence="2">
    <location>
        <begin position="1"/>
        <end position="176"/>
    </location>
</feature>
<evidence type="ECO:0000313" key="3">
    <source>
        <dbReference type="EMBL" id="KAK5089007.1"/>
    </source>
</evidence>
<feature type="compositionally biased region" description="Polar residues" evidence="1">
    <location>
        <begin position="94"/>
        <end position="117"/>
    </location>
</feature>
<sequence length="281" mass="31094">MDDLVDTADVETYDLKYVLQHNRKLVEDALESICDTVEAGDEKMFRYSQTKTLHNIISKARRVVDIRLPASLEDRFVTRTLEAPVLSVRREESTISLSNTEPEPQDSASRTSTPIPYESFDSQSSAATVAPSVVFSEASVATTTTLTATVPESTIPATIKHLQRLLTAFKFITTSTLLALLQDHTVSGIDFAPLNEHLDHIAKLRAQAAASSDLASFSRKRGGLEEDEEAELRAEKKRKLEEEEKRKKASTSHGVKQLAKVDVKGMKKMSAFFTPKVKAKG</sequence>
<comment type="caution">
    <text evidence="3">The sequence shown here is derived from an EMBL/GenBank/DDBJ whole genome shotgun (WGS) entry which is preliminary data.</text>
</comment>
<feature type="region of interest" description="Disordered" evidence="1">
    <location>
        <begin position="92"/>
        <end position="117"/>
    </location>
</feature>
<proteinExistence type="predicted"/>
<evidence type="ECO:0000313" key="4">
    <source>
        <dbReference type="Proteomes" id="UP001309876"/>
    </source>
</evidence>
<dbReference type="InterPro" id="IPR040456">
    <property type="entry name" value="RNase_H2_suB"/>
</dbReference>
<dbReference type="InterPro" id="IPR019024">
    <property type="entry name" value="RNase_H2_suB_wHTH"/>
</dbReference>
<evidence type="ECO:0000259" key="2">
    <source>
        <dbReference type="Pfam" id="PF09468"/>
    </source>
</evidence>
<name>A0AAN7T8K9_9EURO</name>
<dbReference type="GO" id="GO:0006401">
    <property type="term" value="P:RNA catabolic process"/>
    <property type="evidence" value="ECO:0007669"/>
    <property type="project" value="TreeGrafter"/>
</dbReference>
<dbReference type="PANTHER" id="PTHR13383">
    <property type="entry name" value="RIBONUCLEASE H2 SUBUNIT B"/>
    <property type="match status" value="1"/>
</dbReference>
<gene>
    <name evidence="3" type="ORF">LTR05_003231</name>
</gene>
<dbReference type="Proteomes" id="UP001309876">
    <property type="component" value="Unassembled WGS sequence"/>
</dbReference>
<dbReference type="EMBL" id="JAVRRJ010000002">
    <property type="protein sequence ID" value="KAK5089007.1"/>
    <property type="molecule type" value="Genomic_DNA"/>
</dbReference>
<feature type="compositionally biased region" description="Basic and acidic residues" evidence="1">
    <location>
        <begin position="237"/>
        <end position="246"/>
    </location>
</feature>
<accession>A0AAN7T8K9</accession>
<dbReference type="GO" id="GO:0005654">
    <property type="term" value="C:nucleoplasm"/>
    <property type="evidence" value="ECO:0007669"/>
    <property type="project" value="TreeGrafter"/>
</dbReference>
<evidence type="ECO:0000256" key="1">
    <source>
        <dbReference type="SAM" id="MobiDB-lite"/>
    </source>
</evidence>